<name>A0A0B2VAF8_TOXCA</name>
<keyword evidence="6" id="KW-1003">Cell membrane</keyword>
<feature type="compositionally biased region" description="Basic and acidic residues" evidence="7">
    <location>
        <begin position="409"/>
        <end position="418"/>
    </location>
</feature>
<evidence type="ECO:0000256" key="2">
    <source>
        <dbReference type="ARBA" id="ARBA00022692"/>
    </source>
</evidence>
<evidence type="ECO:0000256" key="1">
    <source>
        <dbReference type="ARBA" id="ARBA00004370"/>
    </source>
</evidence>
<dbReference type="GO" id="GO:0005254">
    <property type="term" value="F:chloride channel activity"/>
    <property type="evidence" value="ECO:0007669"/>
    <property type="project" value="UniProtKB-KW"/>
</dbReference>
<proteinExistence type="inferred from homology"/>
<keyword evidence="4 6" id="KW-0472">Membrane</keyword>
<feature type="transmembrane region" description="Helical" evidence="6">
    <location>
        <begin position="75"/>
        <end position="94"/>
    </location>
</feature>
<dbReference type="GO" id="GO:0005886">
    <property type="term" value="C:plasma membrane"/>
    <property type="evidence" value="ECO:0007669"/>
    <property type="project" value="UniProtKB-SubCell"/>
</dbReference>
<accession>A0A0B2VAF8</accession>
<feature type="compositionally biased region" description="Polar residues" evidence="7">
    <location>
        <begin position="456"/>
        <end position="465"/>
    </location>
</feature>
<evidence type="ECO:0000256" key="6">
    <source>
        <dbReference type="RuleBase" id="RU363126"/>
    </source>
</evidence>
<dbReference type="EMBL" id="JPKZ01002099">
    <property type="protein sequence ID" value="KHN78442.1"/>
    <property type="molecule type" value="Genomic_DNA"/>
</dbReference>
<organism evidence="8 9">
    <name type="scientific">Toxocara canis</name>
    <name type="common">Canine roundworm</name>
    <dbReference type="NCBI Taxonomy" id="6265"/>
    <lineage>
        <taxon>Eukaryota</taxon>
        <taxon>Metazoa</taxon>
        <taxon>Ecdysozoa</taxon>
        <taxon>Nematoda</taxon>
        <taxon>Chromadorea</taxon>
        <taxon>Rhabditida</taxon>
        <taxon>Spirurina</taxon>
        <taxon>Ascaridomorpha</taxon>
        <taxon>Ascaridoidea</taxon>
        <taxon>Toxocaridae</taxon>
        <taxon>Toxocara</taxon>
    </lineage>
</organism>
<keyword evidence="6" id="KW-0813">Transport</keyword>
<dbReference type="Pfam" id="PF01062">
    <property type="entry name" value="Bestrophin"/>
    <property type="match status" value="1"/>
</dbReference>
<dbReference type="OMA" id="FIDNIAC"/>
<evidence type="ECO:0000313" key="8">
    <source>
        <dbReference type="EMBL" id="KHN78442.1"/>
    </source>
</evidence>
<evidence type="ECO:0000313" key="9">
    <source>
        <dbReference type="Proteomes" id="UP000031036"/>
    </source>
</evidence>
<dbReference type="AlphaFoldDB" id="A0A0B2VAF8"/>
<comment type="caution">
    <text evidence="8">The sequence shown here is derived from an EMBL/GenBank/DDBJ whole genome shotgun (WGS) entry which is preliminary data.</text>
</comment>
<comment type="function">
    <text evidence="6">Forms chloride channels.</text>
</comment>
<keyword evidence="6" id="KW-0868">Chloride</keyword>
<dbReference type="OrthoDB" id="201595at2759"/>
<comment type="subcellular location">
    <subcellularLocation>
        <location evidence="6">Cell membrane</location>
        <topology evidence="6">Multi-pass membrane protein</topology>
    </subcellularLocation>
    <subcellularLocation>
        <location evidence="1">Membrane</location>
    </subcellularLocation>
</comment>
<dbReference type="PANTHER" id="PTHR10736">
    <property type="entry name" value="BESTROPHIN"/>
    <property type="match status" value="1"/>
</dbReference>
<feature type="region of interest" description="Disordered" evidence="7">
    <location>
        <begin position="400"/>
        <end position="465"/>
    </location>
</feature>
<keyword evidence="6" id="KW-0869">Chloride channel</keyword>
<protein>
    <recommendedName>
        <fullName evidence="6">Bestrophin homolog</fullName>
    </recommendedName>
</protein>
<dbReference type="InterPro" id="IPR000615">
    <property type="entry name" value="Bestrophin"/>
</dbReference>
<dbReference type="GO" id="GO:0034707">
    <property type="term" value="C:chloride channel complex"/>
    <property type="evidence" value="ECO:0007669"/>
    <property type="project" value="UniProtKB-KW"/>
</dbReference>
<dbReference type="Proteomes" id="UP000031036">
    <property type="component" value="Unassembled WGS sequence"/>
</dbReference>
<evidence type="ECO:0000256" key="5">
    <source>
        <dbReference type="ARBA" id="ARBA00034769"/>
    </source>
</evidence>
<evidence type="ECO:0000256" key="4">
    <source>
        <dbReference type="ARBA" id="ARBA00023136"/>
    </source>
</evidence>
<reference evidence="8 9" key="1">
    <citation type="submission" date="2014-11" db="EMBL/GenBank/DDBJ databases">
        <title>Genetic blueprint of the zoonotic pathogen Toxocara canis.</title>
        <authorList>
            <person name="Zhu X.-Q."/>
            <person name="Korhonen P.K."/>
            <person name="Cai H."/>
            <person name="Young N.D."/>
            <person name="Nejsum P."/>
            <person name="von Samson-Himmelstjerna G."/>
            <person name="Boag P.R."/>
            <person name="Tan P."/>
            <person name="Li Q."/>
            <person name="Min J."/>
            <person name="Yang Y."/>
            <person name="Wang X."/>
            <person name="Fang X."/>
            <person name="Hall R.S."/>
            <person name="Hofmann A."/>
            <person name="Sternberg P.W."/>
            <person name="Jex A.R."/>
            <person name="Gasser R.B."/>
        </authorList>
    </citation>
    <scope>NUCLEOTIDE SEQUENCE [LARGE SCALE GENOMIC DNA]</scope>
    <source>
        <strain evidence="8">PN_DK_2014</strain>
    </source>
</reference>
<gene>
    <name evidence="8" type="primary">ZK688.2</name>
    <name evidence="8" type="ORF">Tcan_02845</name>
</gene>
<sequence>MTVTYTGDVSNAKFSSFFFSMFRWKGSIWKAIALEFCLWLTFYTSLSALYRYVLLGESKKLFEKICLMCWKYSDFIPITFMLGFYVTLVVGRWWNMFKNIGWVDSFALLVCVYVKGGDEKARMIRRTIARYVCLAQVMAFRTISISVRKRFPTFDSLVDAGYLEKSEKERFEDRKYWLPIKWSMDLIQIAQIENRIPSHHAVKEMYKEILSFRNKLVSLVHFDWVPVPLVYTQTVCLTVRLYFFIAAFGRQYIESEEHPQQWPLDAFFPFLTTVQFICYVGWLKVAEALLNPFGDDDDDFECNWVIDRNLQTSLEIMDEHGSLPSLNKDKFWDEKIIDPYYSLETVEMRQNPIVGSAAALYLRNKPKEGNQNPVSMVRRPSMYPEEAILNNGLFGRRKSCKIGSPMVTRMRDSPRDTGRTGSLRALRIQERLDRSDSPDIERHNSPNVGADRKTSSKSTQYSAEQ</sequence>
<evidence type="ECO:0000256" key="7">
    <source>
        <dbReference type="SAM" id="MobiDB-lite"/>
    </source>
</evidence>
<dbReference type="InterPro" id="IPR021134">
    <property type="entry name" value="Bestrophin-like"/>
</dbReference>
<comment type="similarity">
    <text evidence="5 6">Belongs to the anion channel-forming bestrophin (TC 1.A.46) family. Calcium-sensitive chloride channel subfamily.</text>
</comment>
<feature type="transmembrane region" description="Helical" evidence="6">
    <location>
        <begin position="28"/>
        <end position="54"/>
    </location>
</feature>
<keyword evidence="2 6" id="KW-0812">Transmembrane</keyword>
<keyword evidence="6" id="KW-0407">Ion channel</keyword>
<dbReference type="PANTHER" id="PTHR10736:SF0">
    <property type="entry name" value="BESTROPHIN HOMOLOG"/>
    <property type="match status" value="1"/>
</dbReference>
<keyword evidence="9" id="KW-1185">Reference proteome</keyword>
<keyword evidence="3 6" id="KW-1133">Transmembrane helix</keyword>
<keyword evidence="6" id="KW-0406">Ion transport</keyword>
<evidence type="ECO:0000256" key="3">
    <source>
        <dbReference type="ARBA" id="ARBA00022989"/>
    </source>
</evidence>
<feature type="compositionally biased region" description="Basic and acidic residues" evidence="7">
    <location>
        <begin position="427"/>
        <end position="454"/>
    </location>
</feature>